<feature type="transmembrane region" description="Helical" evidence="2">
    <location>
        <begin position="36"/>
        <end position="57"/>
    </location>
</feature>
<sequence>MHPGLRTALEYLTFFLSSNLLSLGFLKYMFVKEYEYPYFAMLLASIPLGFIGFYILIKRMLQYNGDSKILYLTGQNYLILGILFTGGVLFSLGGVYQDNMGLARFLVYQYAAEIVFMPLFSFKILKRPFFGHYYGILLCAALGIVLTDVLKTDVDEKGDIKIESAEGYEGPIYTFVGKILAVLGTVLSKKFVIQRAFVYKLKDYNVHRDNNSQGNSKLKNKKTAFYQDYFEGVEKPKLLKRSSFIHRRFELFKKFREAETELLSDKYKMQKQRAEEMEKATELYDDNLSPEQIQALQKEKELKKFKQQQFENLIIKLLNQSYVPLENLSLPPEQSFLDEEYYEQYDLDIGEIQQSQLYDYQKGKKLGGLQSQEIKQNQKLNQKQIQEIKEKNRKEFLERQKNKLKAFDYGTLKQEELDQIMDLDEQFLNTLIKRQTQLKFTDLKQYELDSQLKQEADEKDLLLLFLLDYKDLKLNTHIFHGQDDMTLTKLDEIFDSILYDSELLHCSNINTVEIYGICHIFLMFGAMFMSYYNLEWYESLYQYIDDDSLEQKSFFDNKYCLFIILVSFLMIFKPFIQTQLTLKHQINEYFLVRLFNDFLALAILTIFTENSQGIKSTTLFGLCLVYFGQFLIYLGSSHQQRWAEFQSYIELAKTFFSQTLDPIQLVHLEIRLVQIHHVLGKKEFLRILIDLFSSCNPRQVLHTANPVLNVRKQFDPHFNQRTKNWGGAYPRPLVEQQEKSWVSNDQSDVWISALSQVQGDYQKILLQQKREQKKEKEQEDIQFLKKKGQGNPKVPNLLKDLEEVEDDSQQMQTVGEDDNNKQNLVNYKKSIKLD</sequence>
<feature type="transmembrane region" description="Helical" evidence="2">
    <location>
        <begin position="514"/>
        <end position="534"/>
    </location>
</feature>
<keyword evidence="4" id="KW-1185">Reference proteome</keyword>
<dbReference type="EMBL" id="LDAU01000185">
    <property type="protein sequence ID" value="KRX00548.1"/>
    <property type="molecule type" value="Genomic_DNA"/>
</dbReference>
<name>A0A0V0QED8_PSEPJ</name>
<evidence type="ECO:0000313" key="3">
    <source>
        <dbReference type="EMBL" id="KRX00548.1"/>
    </source>
</evidence>
<feature type="transmembrane region" description="Helical" evidence="2">
    <location>
        <begin position="77"/>
        <end position="96"/>
    </location>
</feature>
<feature type="region of interest" description="Disordered" evidence="1">
    <location>
        <begin position="804"/>
        <end position="834"/>
    </location>
</feature>
<proteinExistence type="predicted"/>
<gene>
    <name evidence="3" type="ORF">PPERSA_04569</name>
</gene>
<dbReference type="OrthoDB" id="10589994at2759"/>
<evidence type="ECO:0000256" key="1">
    <source>
        <dbReference type="SAM" id="MobiDB-lite"/>
    </source>
</evidence>
<keyword evidence="2" id="KW-0472">Membrane</keyword>
<comment type="caution">
    <text evidence="3">The sequence shown here is derived from an EMBL/GenBank/DDBJ whole genome shotgun (WGS) entry which is preliminary data.</text>
</comment>
<evidence type="ECO:0000313" key="4">
    <source>
        <dbReference type="Proteomes" id="UP000054937"/>
    </source>
</evidence>
<feature type="transmembrane region" description="Helical" evidence="2">
    <location>
        <begin position="102"/>
        <end position="120"/>
    </location>
</feature>
<feature type="region of interest" description="Disordered" evidence="1">
    <location>
        <begin position="777"/>
        <end position="796"/>
    </location>
</feature>
<accession>A0A0V0QED8</accession>
<keyword evidence="2" id="KW-1133">Transmembrane helix</keyword>
<dbReference type="Proteomes" id="UP000054937">
    <property type="component" value="Unassembled WGS sequence"/>
</dbReference>
<feature type="transmembrane region" description="Helical" evidence="2">
    <location>
        <begin position="132"/>
        <end position="150"/>
    </location>
</feature>
<dbReference type="AlphaFoldDB" id="A0A0V0QED8"/>
<evidence type="ECO:0000256" key="2">
    <source>
        <dbReference type="SAM" id="Phobius"/>
    </source>
</evidence>
<feature type="transmembrane region" description="Helical" evidence="2">
    <location>
        <begin position="554"/>
        <end position="576"/>
    </location>
</feature>
<organism evidence="3 4">
    <name type="scientific">Pseudocohnilembus persalinus</name>
    <name type="common">Ciliate</name>
    <dbReference type="NCBI Taxonomy" id="266149"/>
    <lineage>
        <taxon>Eukaryota</taxon>
        <taxon>Sar</taxon>
        <taxon>Alveolata</taxon>
        <taxon>Ciliophora</taxon>
        <taxon>Intramacronucleata</taxon>
        <taxon>Oligohymenophorea</taxon>
        <taxon>Scuticociliatia</taxon>
        <taxon>Philasterida</taxon>
        <taxon>Pseudocohnilembidae</taxon>
        <taxon>Pseudocohnilembus</taxon>
    </lineage>
</organism>
<feature type="transmembrane region" description="Helical" evidence="2">
    <location>
        <begin position="588"/>
        <end position="607"/>
    </location>
</feature>
<protein>
    <submittedName>
        <fullName evidence="3">Uncharacterized protein</fullName>
    </submittedName>
</protein>
<reference evidence="3 4" key="1">
    <citation type="journal article" date="2015" name="Sci. Rep.">
        <title>Genome of the facultative scuticociliatosis pathogen Pseudocohnilembus persalinus provides insight into its virulence through horizontal gene transfer.</title>
        <authorList>
            <person name="Xiong J."/>
            <person name="Wang G."/>
            <person name="Cheng J."/>
            <person name="Tian M."/>
            <person name="Pan X."/>
            <person name="Warren A."/>
            <person name="Jiang C."/>
            <person name="Yuan D."/>
            <person name="Miao W."/>
        </authorList>
    </citation>
    <scope>NUCLEOTIDE SEQUENCE [LARGE SCALE GENOMIC DNA]</scope>
    <source>
        <strain evidence="3">36N120E</strain>
    </source>
</reference>
<feature type="transmembrane region" description="Helical" evidence="2">
    <location>
        <begin position="170"/>
        <end position="187"/>
    </location>
</feature>
<feature type="transmembrane region" description="Helical" evidence="2">
    <location>
        <begin position="12"/>
        <end position="30"/>
    </location>
</feature>
<dbReference type="InParanoid" id="A0A0V0QED8"/>
<keyword evidence="2" id="KW-0812">Transmembrane</keyword>
<feature type="transmembrane region" description="Helical" evidence="2">
    <location>
        <begin position="619"/>
        <end position="636"/>
    </location>
</feature>